<dbReference type="RefSeq" id="WP_379711532.1">
    <property type="nucleotide sequence ID" value="NZ_JBHTBS010000004.1"/>
</dbReference>
<evidence type="ECO:0000313" key="2">
    <source>
        <dbReference type="EMBL" id="MFC7337337.1"/>
    </source>
</evidence>
<feature type="domain" description="PIN" evidence="1">
    <location>
        <begin position="4"/>
        <end position="117"/>
    </location>
</feature>
<dbReference type="InterPro" id="IPR002850">
    <property type="entry name" value="PIN_toxin-like"/>
</dbReference>
<dbReference type="EMBL" id="JBHTBS010000004">
    <property type="protein sequence ID" value="MFC7337337.1"/>
    <property type="molecule type" value="Genomic_DNA"/>
</dbReference>
<evidence type="ECO:0000259" key="1">
    <source>
        <dbReference type="Pfam" id="PF13470"/>
    </source>
</evidence>
<dbReference type="PANTHER" id="PTHR34610:SF3">
    <property type="entry name" value="SSL7007 PROTEIN"/>
    <property type="match status" value="1"/>
</dbReference>
<dbReference type="PANTHER" id="PTHR34610">
    <property type="entry name" value="SSL7007 PROTEIN"/>
    <property type="match status" value="1"/>
</dbReference>
<dbReference type="InterPro" id="IPR029060">
    <property type="entry name" value="PIN-like_dom_sf"/>
</dbReference>
<gene>
    <name evidence="2" type="ORF">ACFQY0_09135</name>
</gene>
<dbReference type="Pfam" id="PF13470">
    <property type="entry name" value="PIN_3"/>
    <property type="match status" value="1"/>
</dbReference>
<comment type="caution">
    <text evidence="2">The sequence shown here is derived from an EMBL/GenBank/DDBJ whole genome shotgun (WGS) entry which is preliminary data.</text>
</comment>
<sequence length="142" mass="15917">MVSRVVVDTNVFIAAILSPVGNNREVIRACLQGRALAIMGPALYHEYEDLLSREHLMEKSPIGPRDRQTLFAAFLSVSEWTKVYFLWRPNLPDEADNHLIELALAGNADTVITHNTKDLAHGELRFPGLKIQTPAQFLKTLP</sequence>
<reference evidence="3" key="1">
    <citation type="journal article" date="2019" name="Int. J. Syst. Evol. Microbiol.">
        <title>The Global Catalogue of Microorganisms (GCM) 10K type strain sequencing project: providing services to taxonomists for standard genome sequencing and annotation.</title>
        <authorList>
            <consortium name="The Broad Institute Genomics Platform"/>
            <consortium name="The Broad Institute Genome Sequencing Center for Infectious Disease"/>
            <person name="Wu L."/>
            <person name="Ma J."/>
        </authorList>
    </citation>
    <scope>NUCLEOTIDE SEQUENCE [LARGE SCALE GENOMIC DNA]</scope>
    <source>
        <strain evidence="3">CGMCC 4.1467</strain>
    </source>
</reference>
<proteinExistence type="predicted"/>
<organism evidence="2 3">
    <name type="scientific">Haloferula chungangensis</name>
    <dbReference type="NCBI Taxonomy" id="1048331"/>
    <lineage>
        <taxon>Bacteria</taxon>
        <taxon>Pseudomonadati</taxon>
        <taxon>Verrucomicrobiota</taxon>
        <taxon>Verrucomicrobiia</taxon>
        <taxon>Verrucomicrobiales</taxon>
        <taxon>Verrucomicrobiaceae</taxon>
        <taxon>Haloferula</taxon>
    </lineage>
</organism>
<dbReference type="InterPro" id="IPR002716">
    <property type="entry name" value="PIN_dom"/>
</dbReference>
<dbReference type="Proteomes" id="UP001596472">
    <property type="component" value="Unassembled WGS sequence"/>
</dbReference>
<evidence type="ECO:0000313" key="3">
    <source>
        <dbReference type="Proteomes" id="UP001596472"/>
    </source>
</evidence>
<keyword evidence="3" id="KW-1185">Reference proteome</keyword>
<dbReference type="SUPFAM" id="SSF88723">
    <property type="entry name" value="PIN domain-like"/>
    <property type="match status" value="1"/>
</dbReference>
<name>A0ABW2L775_9BACT</name>
<accession>A0ABW2L775</accession>
<dbReference type="NCBIfam" id="TIGR00305">
    <property type="entry name" value="putative toxin-antitoxin system toxin component, PIN family"/>
    <property type="match status" value="1"/>
</dbReference>
<protein>
    <submittedName>
        <fullName evidence="2">Toxin-antitoxin system toxin component, PIN family</fullName>
    </submittedName>
</protein>